<evidence type="ECO:0000313" key="11">
    <source>
        <dbReference type="EMBL" id="BBD77651.1"/>
    </source>
</evidence>
<comment type="subcellular location">
    <subcellularLocation>
        <location evidence="1">Cell membrane</location>
        <topology evidence="1">Multi-pass membrane protein</topology>
    </subcellularLocation>
</comment>
<comment type="similarity">
    <text evidence="2">Belongs to the ABC-4 integral membrane protein family. LolC/E subfamily.</text>
</comment>
<dbReference type="InterPro" id="IPR011925">
    <property type="entry name" value="LolCE_TM"/>
</dbReference>
<dbReference type="InterPro" id="IPR051447">
    <property type="entry name" value="Lipoprotein-release_system"/>
</dbReference>
<gene>
    <name evidence="11" type="ORF">HPTL_1387</name>
</gene>
<keyword evidence="3" id="KW-0813">Transport</keyword>
<dbReference type="GO" id="GO:0098797">
    <property type="term" value="C:plasma membrane protein complex"/>
    <property type="evidence" value="ECO:0007669"/>
    <property type="project" value="TreeGrafter"/>
</dbReference>
<feature type="transmembrane region" description="Helical" evidence="8">
    <location>
        <begin position="376"/>
        <end position="398"/>
    </location>
</feature>
<dbReference type="GO" id="GO:0042953">
    <property type="term" value="P:lipoprotein transport"/>
    <property type="evidence" value="ECO:0007669"/>
    <property type="project" value="InterPro"/>
</dbReference>
<evidence type="ECO:0000256" key="5">
    <source>
        <dbReference type="ARBA" id="ARBA00022692"/>
    </source>
</evidence>
<evidence type="ECO:0000259" key="9">
    <source>
        <dbReference type="Pfam" id="PF02687"/>
    </source>
</evidence>
<evidence type="ECO:0000313" key="12">
    <source>
        <dbReference type="Proteomes" id="UP000262004"/>
    </source>
</evidence>
<proteinExistence type="inferred from homology"/>
<keyword evidence="4" id="KW-1003">Cell membrane</keyword>
<dbReference type="RefSeq" id="WP_119335370.1">
    <property type="nucleotide sequence ID" value="NZ_AP018558.1"/>
</dbReference>
<accession>A0A2Z6DYQ7</accession>
<dbReference type="Proteomes" id="UP000262004">
    <property type="component" value="Chromosome"/>
</dbReference>
<evidence type="ECO:0000256" key="1">
    <source>
        <dbReference type="ARBA" id="ARBA00004651"/>
    </source>
</evidence>
<feature type="transmembrane region" description="Helical" evidence="8">
    <location>
        <begin position="314"/>
        <end position="343"/>
    </location>
</feature>
<keyword evidence="12" id="KW-1185">Reference proteome</keyword>
<evidence type="ECO:0000256" key="6">
    <source>
        <dbReference type="ARBA" id="ARBA00022989"/>
    </source>
</evidence>
<evidence type="ECO:0000256" key="4">
    <source>
        <dbReference type="ARBA" id="ARBA00022475"/>
    </source>
</evidence>
<dbReference type="InterPro" id="IPR003838">
    <property type="entry name" value="ABC3_permease_C"/>
</dbReference>
<dbReference type="GO" id="GO:0044874">
    <property type="term" value="P:lipoprotein localization to outer membrane"/>
    <property type="evidence" value="ECO:0007669"/>
    <property type="project" value="TreeGrafter"/>
</dbReference>
<sequence length="415" mass="44586">MPFEWWVGWRYVRRQRHGKGGFVSFIALASMLGMTLGVAALIVVLSVMNGFQEELRARILGVAAHLEVTGSGGMLEAWQPVTQQLRADPEVVATAPFVSGQALATHGGVAHGVMVRGVLSRQEAQVGAWERFVKAGSLDTLTPGAFHAAIGIDLARQLGIDLGDSLVLIAPDAMLGPTGLQPRMRAFRVTAIFDSGMYEFDSGLVLLSLADAQAFFRMGDAVTGVRIRLTDPLAAPRKVREWAPKLPAGLWLSDWTSRHANFFRAVQLEKTMMTLILFLIVAVAAFNLVSTLVMSVQDKQADIAILRTIGAAPVSILAIFVVQGAAIGVIGLTAGTVLGLWLAHHVPEVVAFLEAVTGATLWNKEVYFISDLPSKVLASDVVLVVGVSFALTLLATLYPSWRAAHVQPAEALRHE</sequence>
<keyword evidence="11" id="KW-0449">Lipoprotein</keyword>
<dbReference type="Pfam" id="PF02687">
    <property type="entry name" value="FtsX"/>
    <property type="match status" value="1"/>
</dbReference>
<dbReference type="OrthoDB" id="9808461at2"/>
<keyword evidence="5 8" id="KW-0812">Transmembrane</keyword>
<feature type="transmembrane region" description="Helical" evidence="8">
    <location>
        <begin position="21"/>
        <end position="48"/>
    </location>
</feature>
<reference evidence="11 12" key="1">
    <citation type="submission" date="2018-04" db="EMBL/GenBank/DDBJ databases">
        <title>Complete genome sequence of Hydrogenophilus thermoluteolus TH-1.</title>
        <authorList>
            <person name="Arai H."/>
        </authorList>
    </citation>
    <scope>NUCLEOTIDE SEQUENCE [LARGE SCALE GENOMIC DNA]</scope>
    <source>
        <strain evidence="11 12">TH-1</strain>
    </source>
</reference>
<feature type="domain" description="ABC3 transporter permease C-terminal" evidence="9">
    <location>
        <begin position="275"/>
        <end position="408"/>
    </location>
</feature>
<evidence type="ECO:0000256" key="2">
    <source>
        <dbReference type="ARBA" id="ARBA00005236"/>
    </source>
</evidence>
<dbReference type="NCBIfam" id="TIGR02212">
    <property type="entry name" value="lolCE"/>
    <property type="match status" value="1"/>
</dbReference>
<dbReference type="EMBL" id="AP018558">
    <property type="protein sequence ID" value="BBD77651.1"/>
    <property type="molecule type" value="Genomic_DNA"/>
</dbReference>
<dbReference type="Pfam" id="PF12704">
    <property type="entry name" value="MacB_PCD"/>
    <property type="match status" value="1"/>
</dbReference>
<keyword evidence="7 8" id="KW-0472">Membrane</keyword>
<protein>
    <submittedName>
        <fullName evidence="11">Lipoprotein-releasing system permease protein</fullName>
    </submittedName>
</protein>
<dbReference type="AlphaFoldDB" id="A0A2Z6DYQ7"/>
<dbReference type="PANTHER" id="PTHR30489:SF0">
    <property type="entry name" value="LIPOPROTEIN-RELEASING SYSTEM TRANSMEMBRANE PROTEIN LOLE"/>
    <property type="match status" value="1"/>
</dbReference>
<organism evidence="11 12">
    <name type="scientific">Hydrogenophilus thermoluteolus</name>
    <name type="common">Pseudomonas hydrogenothermophila</name>
    <dbReference type="NCBI Taxonomy" id="297"/>
    <lineage>
        <taxon>Bacteria</taxon>
        <taxon>Pseudomonadati</taxon>
        <taxon>Pseudomonadota</taxon>
        <taxon>Hydrogenophilia</taxon>
        <taxon>Hydrogenophilales</taxon>
        <taxon>Hydrogenophilaceae</taxon>
        <taxon>Hydrogenophilus</taxon>
    </lineage>
</organism>
<dbReference type="PANTHER" id="PTHR30489">
    <property type="entry name" value="LIPOPROTEIN-RELEASING SYSTEM TRANSMEMBRANE PROTEIN LOLE"/>
    <property type="match status" value="1"/>
</dbReference>
<feature type="domain" description="MacB-like periplasmic core" evidence="10">
    <location>
        <begin position="29"/>
        <end position="233"/>
    </location>
</feature>
<evidence type="ECO:0000256" key="7">
    <source>
        <dbReference type="ARBA" id="ARBA00023136"/>
    </source>
</evidence>
<dbReference type="InterPro" id="IPR025857">
    <property type="entry name" value="MacB_PCD"/>
</dbReference>
<evidence type="ECO:0000256" key="3">
    <source>
        <dbReference type="ARBA" id="ARBA00022448"/>
    </source>
</evidence>
<name>A0A2Z6DYQ7_HYDTE</name>
<feature type="transmembrane region" description="Helical" evidence="8">
    <location>
        <begin position="272"/>
        <end position="293"/>
    </location>
</feature>
<evidence type="ECO:0000259" key="10">
    <source>
        <dbReference type="Pfam" id="PF12704"/>
    </source>
</evidence>
<evidence type="ECO:0000256" key="8">
    <source>
        <dbReference type="SAM" id="Phobius"/>
    </source>
</evidence>
<keyword evidence="6 8" id="KW-1133">Transmembrane helix</keyword>
<dbReference type="KEGG" id="htl:HPTL_1387"/>